<feature type="region of interest" description="Disordered" evidence="1">
    <location>
        <begin position="166"/>
        <end position="194"/>
    </location>
</feature>
<protein>
    <submittedName>
        <fullName evidence="2">Uncharacterized protein</fullName>
    </submittedName>
</protein>
<proteinExistence type="predicted"/>
<name>A0ABN8QK06_9CNID</name>
<sequence>MSHQLKRFYIFNCDNTYKLEIVENFLLQVEEKYGFKISVDRLNFGLQRMVEVCENTLPKLVMDVAVFVVHANESRLSINENNAGIGYARFYRALLQKTGGFQYKALPLPLILPLNTHTGDWQFYYTDINLSSDSVKVSRLKKIVGNFTKTYLCEEAMRHFLDPGKRGSKFEYTPPKSLPKPRESKAPQPLPKRIPPVIPQQRLDQHIDPKVCFFYIVATSSATSGRSAGVETETVLLETKVRYGEISYNDEDVLQRKDGWLPSERQASTVMED</sequence>
<dbReference type="Proteomes" id="UP001159405">
    <property type="component" value="Unassembled WGS sequence"/>
</dbReference>
<evidence type="ECO:0000313" key="2">
    <source>
        <dbReference type="EMBL" id="CAH3163908.1"/>
    </source>
</evidence>
<accession>A0ABN8QK06</accession>
<evidence type="ECO:0000313" key="3">
    <source>
        <dbReference type="Proteomes" id="UP001159405"/>
    </source>
</evidence>
<gene>
    <name evidence="2" type="ORF">PLOB_00006030</name>
</gene>
<feature type="non-terminal residue" evidence="2">
    <location>
        <position position="273"/>
    </location>
</feature>
<dbReference type="EMBL" id="CALNXK010000127">
    <property type="protein sequence ID" value="CAH3163908.1"/>
    <property type="molecule type" value="Genomic_DNA"/>
</dbReference>
<reference evidence="2 3" key="1">
    <citation type="submission" date="2022-05" db="EMBL/GenBank/DDBJ databases">
        <authorList>
            <consortium name="Genoscope - CEA"/>
            <person name="William W."/>
        </authorList>
    </citation>
    <scope>NUCLEOTIDE SEQUENCE [LARGE SCALE GENOMIC DNA]</scope>
</reference>
<keyword evidence="3" id="KW-1185">Reference proteome</keyword>
<organism evidence="2 3">
    <name type="scientific">Porites lobata</name>
    <dbReference type="NCBI Taxonomy" id="104759"/>
    <lineage>
        <taxon>Eukaryota</taxon>
        <taxon>Metazoa</taxon>
        <taxon>Cnidaria</taxon>
        <taxon>Anthozoa</taxon>
        <taxon>Hexacorallia</taxon>
        <taxon>Scleractinia</taxon>
        <taxon>Fungiina</taxon>
        <taxon>Poritidae</taxon>
        <taxon>Porites</taxon>
    </lineage>
</organism>
<evidence type="ECO:0000256" key="1">
    <source>
        <dbReference type="SAM" id="MobiDB-lite"/>
    </source>
</evidence>
<comment type="caution">
    <text evidence="2">The sequence shown here is derived from an EMBL/GenBank/DDBJ whole genome shotgun (WGS) entry which is preliminary data.</text>
</comment>